<dbReference type="InterPro" id="IPR005545">
    <property type="entry name" value="YCII"/>
</dbReference>
<name>A0A158BDI1_9BURK</name>
<dbReference type="Gene3D" id="3.30.70.1060">
    <property type="entry name" value="Dimeric alpha+beta barrel"/>
    <property type="match status" value="1"/>
</dbReference>
<gene>
    <name evidence="3" type="ORF">AWB75_03287</name>
</gene>
<protein>
    <recommendedName>
        <fullName evidence="2">YCII-related domain-containing protein</fullName>
    </recommendedName>
</protein>
<evidence type="ECO:0000256" key="1">
    <source>
        <dbReference type="ARBA" id="ARBA00007689"/>
    </source>
</evidence>
<comment type="caution">
    <text evidence="3">The sequence shown here is derived from an EMBL/GenBank/DDBJ whole genome shotgun (WGS) entry which is preliminary data.</text>
</comment>
<dbReference type="SUPFAM" id="SSF54909">
    <property type="entry name" value="Dimeric alpha+beta barrel"/>
    <property type="match status" value="1"/>
</dbReference>
<accession>A0A158BDI1</accession>
<evidence type="ECO:0000259" key="2">
    <source>
        <dbReference type="Pfam" id="PF03795"/>
    </source>
</evidence>
<dbReference type="Pfam" id="PF03795">
    <property type="entry name" value="YCII"/>
    <property type="match status" value="1"/>
</dbReference>
<dbReference type="Proteomes" id="UP000054870">
    <property type="component" value="Unassembled WGS sequence"/>
</dbReference>
<evidence type="ECO:0000313" key="3">
    <source>
        <dbReference type="EMBL" id="SAK67866.1"/>
    </source>
</evidence>
<dbReference type="AlphaFoldDB" id="A0A158BDI1"/>
<dbReference type="EMBL" id="FCOF02000013">
    <property type="protein sequence ID" value="SAK67866.1"/>
    <property type="molecule type" value="Genomic_DNA"/>
</dbReference>
<organism evidence="3 4">
    <name type="scientific">Caballeronia catudaia</name>
    <dbReference type="NCBI Taxonomy" id="1777136"/>
    <lineage>
        <taxon>Bacteria</taxon>
        <taxon>Pseudomonadati</taxon>
        <taxon>Pseudomonadota</taxon>
        <taxon>Betaproteobacteria</taxon>
        <taxon>Burkholderiales</taxon>
        <taxon>Burkholderiaceae</taxon>
        <taxon>Caballeronia</taxon>
    </lineage>
</organism>
<keyword evidence="4" id="KW-1185">Reference proteome</keyword>
<comment type="similarity">
    <text evidence="1">Belongs to the YciI family.</text>
</comment>
<sequence>MITTVRLENLFWDAMTKYLISFPASAMDISDDDMAAVGEAARAVIREAKNTGVYVFGGGINADVAPLMVAADGTITNETYPQTREFDGGFCVLELPSREAAVQWAAKIAKACRCSQELREFGYDPES</sequence>
<dbReference type="InterPro" id="IPR011008">
    <property type="entry name" value="Dimeric_a/b-barrel"/>
</dbReference>
<proteinExistence type="inferred from homology"/>
<reference evidence="3" key="1">
    <citation type="submission" date="2016-01" db="EMBL/GenBank/DDBJ databases">
        <authorList>
            <person name="Peeters C."/>
        </authorList>
    </citation>
    <scope>NUCLEOTIDE SEQUENCE [LARGE SCALE GENOMIC DNA]</scope>
    <source>
        <strain evidence="3">LMG 29318</strain>
    </source>
</reference>
<evidence type="ECO:0000313" key="4">
    <source>
        <dbReference type="Proteomes" id="UP000054870"/>
    </source>
</evidence>
<feature type="domain" description="YCII-related" evidence="2">
    <location>
        <begin position="32"/>
        <end position="108"/>
    </location>
</feature>